<dbReference type="InterPro" id="IPR007627">
    <property type="entry name" value="RNA_pol_sigma70_r2"/>
</dbReference>
<dbReference type="PATRIC" id="fig|1408103.3.peg.1532"/>
<evidence type="ECO:0000313" key="3">
    <source>
        <dbReference type="Proteomes" id="UP000034166"/>
    </source>
</evidence>
<proteinExistence type="predicted"/>
<dbReference type="Proteomes" id="UP000034166">
    <property type="component" value="Unassembled WGS sequence"/>
</dbReference>
<dbReference type="OrthoDB" id="9783788at2"/>
<name>A0A0M2SVV3_9BACI</name>
<dbReference type="GO" id="GO:0003700">
    <property type="term" value="F:DNA-binding transcription factor activity"/>
    <property type="evidence" value="ECO:0007669"/>
    <property type="project" value="InterPro"/>
</dbReference>
<dbReference type="InterPro" id="IPR013324">
    <property type="entry name" value="RNA_pol_sigma_r3/r4-like"/>
</dbReference>
<feature type="domain" description="RNA polymerase sigma-70 region 2" evidence="1">
    <location>
        <begin position="9"/>
        <end position="72"/>
    </location>
</feature>
<dbReference type="GO" id="GO:0006352">
    <property type="term" value="P:DNA-templated transcription initiation"/>
    <property type="evidence" value="ECO:0007669"/>
    <property type="project" value="InterPro"/>
</dbReference>
<comment type="caution">
    <text evidence="2">The sequence shown here is derived from an EMBL/GenBank/DDBJ whole genome shotgun (WGS) entry which is preliminary data.</text>
</comment>
<dbReference type="NCBIfam" id="TIGR02937">
    <property type="entry name" value="sigma70-ECF"/>
    <property type="match status" value="1"/>
</dbReference>
<dbReference type="RefSeq" id="WP_046523002.1">
    <property type="nucleotide sequence ID" value="NZ_LAYY01000006.1"/>
</dbReference>
<reference evidence="2 3" key="1">
    <citation type="submission" date="2015-04" db="EMBL/GenBank/DDBJ databases">
        <title>Taxonomic description and genome sequence of Bacillus campisalis sp. nov., a novel member of the genus Bacillus isolated from solar saltern.</title>
        <authorList>
            <person name="Mathan Kumar R."/>
            <person name="Kaur G."/>
            <person name="Kumar A."/>
            <person name="Singh N.K."/>
            <person name="Kaur N."/>
            <person name="Kumar N."/>
            <person name="Mayilraj S."/>
        </authorList>
    </citation>
    <scope>NUCLEOTIDE SEQUENCE [LARGE SCALE GENOMIC DNA]</scope>
    <source>
        <strain evidence="2 3">SA2-6</strain>
    </source>
</reference>
<dbReference type="SUPFAM" id="SSF88659">
    <property type="entry name" value="Sigma3 and sigma4 domains of RNA polymerase sigma factors"/>
    <property type="match status" value="1"/>
</dbReference>
<keyword evidence="3" id="KW-1185">Reference proteome</keyword>
<sequence>MESFDQLSTQYAPMIHKIIQSLHIYKNKDEYYQHGLIGLWEAHNNYDPQKGKFFSYAYTFIKGRLLTELNAASKLESLSTSGDDDFWLGIADEGTPCPLEEEILLAYCRQARLTENQTKWVLYHCLKGFEIRQIAVIENVSPSTVKCWRAGAKEKLKNALVNRDFF</sequence>
<dbReference type="InterPro" id="IPR013325">
    <property type="entry name" value="RNA_pol_sigma_r2"/>
</dbReference>
<protein>
    <recommendedName>
        <fullName evidence="1">RNA polymerase sigma-70 region 2 domain-containing protein</fullName>
    </recommendedName>
</protein>
<evidence type="ECO:0000259" key="1">
    <source>
        <dbReference type="Pfam" id="PF04542"/>
    </source>
</evidence>
<dbReference type="Gene3D" id="1.10.1740.10">
    <property type="match status" value="1"/>
</dbReference>
<dbReference type="SUPFAM" id="SSF88946">
    <property type="entry name" value="Sigma2 domain of RNA polymerase sigma factors"/>
    <property type="match status" value="1"/>
</dbReference>
<dbReference type="Pfam" id="PF04542">
    <property type="entry name" value="Sigma70_r2"/>
    <property type="match status" value="1"/>
</dbReference>
<dbReference type="InterPro" id="IPR036388">
    <property type="entry name" value="WH-like_DNA-bd_sf"/>
</dbReference>
<organism evidence="2 3">
    <name type="scientific">Mesobacillus campisalis</name>
    <dbReference type="NCBI Taxonomy" id="1408103"/>
    <lineage>
        <taxon>Bacteria</taxon>
        <taxon>Bacillati</taxon>
        <taxon>Bacillota</taxon>
        <taxon>Bacilli</taxon>
        <taxon>Bacillales</taxon>
        <taxon>Bacillaceae</taxon>
        <taxon>Mesobacillus</taxon>
    </lineage>
</organism>
<dbReference type="InterPro" id="IPR014284">
    <property type="entry name" value="RNA_pol_sigma-70_dom"/>
</dbReference>
<gene>
    <name evidence="2" type="ORF">WQ57_06820</name>
</gene>
<dbReference type="Gene3D" id="1.10.10.10">
    <property type="entry name" value="Winged helix-like DNA-binding domain superfamily/Winged helix DNA-binding domain"/>
    <property type="match status" value="1"/>
</dbReference>
<accession>A0A0M2SVV3</accession>
<dbReference type="EMBL" id="LAYY01000006">
    <property type="protein sequence ID" value="KKK38699.1"/>
    <property type="molecule type" value="Genomic_DNA"/>
</dbReference>
<dbReference type="AlphaFoldDB" id="A0A0M2SVV3"/>
<evidence type="ECO:0000313" key="2">
    <source>
        <dbReference type="EMBL" id="KKK38699.1"/>
    </source>
</evidence>